<evidence type="ECO:0000313" key="3">
    <source>
        <dbReference type="EMBL" id="AZP22901.1"/>
    </source>
</evidence>
<reference evidence="3 4" key="1">
    <citation type="submission" date="2018-12" db="EMBL/GenBank/DDBJ databases">
        <authorList>
            <person name="Li K."/>
        </authorList>
    </citation>
    <scope>NUCLEOTIDE SEQUENCE [LARGE SCALE GENOMIC DNA]</scope>
    <source>
        <strain evidence="4">CR22</strain>
    </source>
</reference>
<dbReference type="InterPro" id="IPR036663">
    <property type="entry name" value="Fumarylacetoacetase_C_sf"/>
</dbReference>
<dbReference type="Pfam" id="PF01557">
    <property type="entry name" value="FAA_hydrolase"/>
    <property type="match status" value="1"/>
</dbReference>
<dbReference type="AlphaFoldDB" id="A0A3S9IES2"/>
<gene>
    <name evidence="3" type="ORF">EJC51_46885</name>
</gene>
<organism evidence="3 4">
    <name type="scientific">Streptomyces aquilus</name>
    <dbReference type="NCBI Taxonomy" id="2548456"/>
    <lineage>
        <taxon>Bacteria</taxon>
        <taxon>Bacillati</taxon>
        <taxon>Actinomycetota</taxon>
        <taxon>Actinomycetes</taxon>
        <taxon>Kitasatosporales</taxon>
        <taxon>Streptomycetaceae</taxon>
        <taxon>Streptomyces</taxon>
    </lineage>
</organism>
<dbReference type="Gene3D" id="3.90.850.10">
    <property type="entry name" value="Fumarylacetoacetase-like, C-terminal domain"/>
    <property type="match status" value="1"/>
</dbReference>
<dbReference type="EMBL" id="CP034463">
    <property type="protein sequence ID" value="AZP22901.1"/>
    <property type="molecule type" value="Genomic_DNA"/>
</dbReference>
<evidence type="ECO:0000256" key="1">
    <source>
        <dbReference type="ARBA" id="ARBA00023239"/>
    </source>
</evidence>
<evidence type="ECO:0000259" key="2">
    <source>
        <dbReference type="Pfam" id="PF01557"/>
    </source>
</evidence>
<dbReference type="GO" id="GO:0005737">
    <property type="term" value="C:cytoplasm"/>
    <property type="evidence" value="ECO:0007669"/>
    <property type="project" value="TreeGrafter"/>
</dbReference>
<dbReference type="Proteomes" id="UP000280197">
    <property type="component" value="Chromosome"/>
</dbReference>
<dbReference type="SUPFAM" id="SSF56529">
    <property type="entry name" value="FAH"/>
    <property type="match status" value="1"/>
</dbReference>
<name>A0A3S9IES2_9ACTN</name>
<dbReference type="KEGG" id="saqu:EJC51_46885"/>
<dbReference type="PANTHER" id="PTHR30143:SF0">
    <property type="entry name" value="2-KETO-4-PENTENOATE HYDRATASE"/>
    <property type="match status" value="1"/>
</dbReference>
<feature type="domain" description="Fumarylacetoacetase-like C-terminal" evidence="2">
    <location>
        <begin position="90"/>
        <end position="258"/>
    </location>
</feature>
<sequence>MTPAAARRRVEAAQLLREAERRTAPIEPLSTTWPDLDLADAYAVQQDNIARRLAAKATVIGHKVGLTSAPVRQLLGVHEPDFGHLLDDMVHRDGGTVRAARYCAPRVEPEICFRLARPLRGPGVTTADVLAATGAIAPALEIVDSRIRDWRITLVDTVADNASSAGLVCGSWTPMDYTPDLAAVSVDLLVDGSQVAFGSGKEVLGHPATAVAWLANALADFGMELDAGHVILPGAMTTAPFIGTGQKAEARFGALGSVSVSFI</sequence>
<proteinExistence type="predicted"/>
<accession>A0A3S9IES2</accession>
<evidence type="ECO:0000313" key="4">
    <source>
        <dbReference type="Proteomes" id="UP000280197"/>
    </source>
</evidence>
<keyword evidence="4" id="KW-1185">Reference proteome</keyword>
<dbReference type="InterPro" id="IPR050772">
    <property type="entry name" value="Hydratase-Decarb/MhpD_sf"/>
</dbReference>
<dbReference type="GO" id="GO:0008684">
    <property type="term" value="F:2-oxopent-4-enoate hydratase activity"/>
    <property type="evidence" value="ECO:0007669"/>
    <property type="project" value="TreeGrafter"/>
</dbReference>
<dbReference type="PANTHER" id="PTHR30143">
    <property type="entry name" value="ACID HYDRATASE"/>
    <property type="match status" value="1"/>
</dbReference>
<dbReference type="InterPro" id="IPR011234">
    <property type="entry name" value="Fumarylacetoacetase-like_C"/>
</dbReference>
<dbReference type="RefSeq" id="WP_126276699.1">
    <property type="nucleotide sequence ID" value="NZ_CP034463.1"/>
</dbReference>
<keyword evidence="1" id="KW-0456">Lyase</keyword>
<protein>
    <submittedName>
        <fullName evidence="3">2-keto-4-pentenoate hydratase</fullName>
    </submittedName>
</protein>